<dbReference type="AlphaFoldDB" id="A0A1T3CHV0"/>
<feature type="region of interest" description="Disordered" evidence="1">
    <location>
        <begin position="19"/>
        <end position="97"/>
    </location>
</feature>
<gene>
    <name evidence="3" type="ORF">A0O28_0005940</name>
</gene>
<dbReference type="Proteomes" id="UP000191004">
    <property type="component" value="Unassembled WGS sequence"/>
</dbReference>
<accession>A0A1T3CHV0</accession>
<feature type="compositionally biased region" description="Basic and acidic residues" evidence="1">
    <location>
        <begin position="55"/>
        <end position="95"/>
    </location>
</feature>
<evidence type="ECO:0000313" key="4">
    <source>
        <dbReference type="Proteomes" id="UP000191004"/>
    </source>
</evidence>
<comment type="caution">
    <text evidence="3">The sequence shown here is derived from an EMBL/GenBank/DDBJ whole genome shotgun (WGS) entry which is preliminary data.</text>
</comment>
<protein>
    <recommendedName>
        <fullName evidence="5">Hydrophobin</fullName>
    </recommendedName>
</protein>
<name>A0A1T3CHV0_9HYPO</name>
<evidence type="ECO:0000256" key="2">
    <source>
        <dbReference type="SAM" id="SignalP"/>
    </source>
</evidence>
<sequence>MYASVILYALVTLGGVMASPAQEPGVEPRAIERRVPTMADIPFPRFPTRNYNHNDGGKGGKGGKDGKDGKGHDGKGHDGKDHDSKDHGGKDDDGKGCSSDTNTQVNACSGGNPYCCSSNGKGGHACKNTTACEETIICCNNNNGFQICIGDIDFNVPITINIYEDDD</sequence>
<dbReference type="EMBL" id="LVVK01000017">
    <property type="protein sequence ID" value="OPB40515.1"/>
    <property type="molecule type" value="Genomic_DNA"/>
</dbReference>
<keyword evidence="4" id="KW-1185">Reference proteome</keyword>
<dbReference type="OrthoDB" id="3557221at2759"/>
<keyword evidence="2" id="KW-0732">Signal</keyword>
<organism evidence="3 4">
    <name type="scientific">Trichoderma guizhouense</name>
    <dbReference type="NCBI Taxonomy" id="1491466"/>
    <lineage>
        <taxon>Eukaryota</taxon>
        <taxon>Fungi</taxon>
        <taxon>Dikarya</taxon>
        <taxon>Ascomycota</taxon>
        <taxon>Pezizomycotina</taxon>
        <taxon>Sordariomycetes</taxon>
        <taxon>Hypocreomycetidae</taxon>
        <taxon>Hypocreales</taxon>
        <taxon>Hypocreaceae</taxon>
        <taxon>Trichoderma</taxon>
    </lineage>
</organism>
<evidence type="ECO:0008006" key="5">
    <source>
        <dbReference type="Google" id="ProtNLM"/>
    </source>
</evidence>
<evidence type="ECO:0000256" key="1">
    <source>
        <dbReference type="SAM" id="MobiDB-lite"/>
    </source>
</evidence>
<feature type="chain" id="PRO_5012188172" description="Hydrophobin" evidence="2">
    <location>
        <begin position="19"/>
        <end position="167"/>
    </location>
</feature>
<feature type="signal peptide" evidence="2">
    <location>
        <begin position="1"/>
        <end position="18"/>
    </location>
</feature>
<proteinExistence type="predicted"/>
<reference evidence="3 4" key="1">
    <citation type="submission" date="2016-04" db="EMBL/GenBank/DDBJ databases">
        <title>Multiple horizontal gene transfer events from other fungi enriched the ability of the initially mycotrophic fungus Trichoderma (Ascomycota) to feed on dead plant biomass.</title>
        <authorList>
            <person name="Atanasova L."/>
            <person name="Chenthamara K."/>
            <person name="Zhang J."/>
            <person name="Grujic M."/>
            <person name="Henrissat B."/>
            <person name="Kuo A."/>
            <person name="Aertz A."/>
            <person name="Salamov A."/>
            <person name="Lipzen A."/>
            <person name="Labutti K."/>
            <person name="Barry K."/>
            <person name="Miao Y."/>
            <person name="Rahimi M.J."/>
            <person name="Shen Q."/>
            <person name="Grigoriev I.V."/>
            <person name="Kubicek C.P."/>
            <person name="Druzhinina I.S."/>
        </authorList>
    </citation>
    <scope>NUCLEOTIDE SEQUENCE [LARGE SCALE GENOMIC DNA]</scope>
    <source>
        <strain evidence="3 4">NJAU 4742</strain>
    </source>
</reference>
<evidence type="ECO:0000313" key="3">
    <source>
        <dbReference type="EMBL" id="OPB40515.1"/>
    </source>
</evidence>